<feature type="binding site" evidence="7">
    <location>
        <position position="8"/>
    </location>
    <ligand>
        <name>Mg(2+)</name>
        <dbReference type="ChEBI" id="CHEBI:18420"/>
        <label>1</label>
    </ligand>
</feature>
<name>A0A3D5J791_9FLAO</name>
<dbReference type="NCBIfam" id="TIGR00195">
    <property type="entry name" value="exoDNase_III"/>
    <property type="match status" value="1"/>
</dbReference>
<evidence type="ECO:0000256" key="4">
    <source>
        <dbReference type="ARBA" id="ARBA00022801"/>
    </source>
</evidence>
<keyword evidence="3 7" id="KW-0479">Metal-binding</keyword>
<feature type="binding site" evidence="7">
    <location>
        <position position="247"/>
    </location>
    <ligand>
        <name>Mg(2+)</name>
        <dbReference type="ChEBI" id="CHEBI:18420"/>
        <label>1</label>
    </ligand>
</feature>
<evidence type="ECO:0000259" key="9">
    <source>
        <dbReference type="Pfam" id="PF03372"/>
    </source>
</evidence>
<feature type="site" description="Important for catalytic activity" evidence="8">
    <location>
        <position position="217"/>
    </location>
</feature>
<evidence type="ECO:0000256" key="7">
    <source>
        <dbReference type="PIRSR" id="PIRSR604808-2"/>
    </source>
</evidence>
<keyword evidence="4" id="KW-0378">Hydrolase</keyword>
<dbReference type="CDD" id="cd09086">
    <property type="entry name" value="ExoIII-like_AP-endo"/>
    <property type="match status" value="1"/>
</dbReference>
<feature type="binding site" evidence="7">
    <location>
        <position position="35"/>
    </location>
    <ligand>
        <name>Mg(2+)</name>
        <dbReference type="ChEBI" id="CHEBI:18420"/>
        <label>1</label>
    </ligand>
</feature>
<evidence type="ECO:0000313" key="11">
    <source>
        <dbReference type="Proteomes" id="UP000264330"/>
    </source>
</evidence>
<evidence type="ECO:0000256" key="2">
    <source>
        <dbReference type="ARBA" id="ARBA00007092"/>
    </source>
</evidence>
<evidence type="ECO:0000256" key="8">
    <source>
        <dbReference type="PIRSR" id="PIRSR604808-3"/>
    </source>
</evidence>
<feature type="active site" description="Proton acceptor" evidence="6">
    <location>
        <position position="247"/>
    </location>
</feature>
<dbReference type="PROSITE" id="PS00726">
    <property type="entry name" value="AP_NUCLEASE_F1_1"/>
    <property type="match status" value="1"/>
</dbReference>
<dbReference type="GO" id="GO:0008311">
    <property type="term" value="F:double-stranded DNA 3'-5' DNA exonuclease activity"/>
    <property type="evidence" value="ECO:0007669"/>
    <property type="project" value="InterPro"/>
</dbReference>
<dbReference type="Gene3D" id="3.60.10.10">
    <property type="entry name" value="Endonuclease/exonuclease/phosphatase"/>
    <property type="match status" value="1"/>
</dbReference>
<evidence type="ECO:0000313" key="10">
    <source>
        <dbReference type="EMBL" id="HCV83272.1"/>
    </source>
</evidence>
<proteinExistence type="inferred from homology"/>
<evidence type="ECO:0000256" key="5">
    <source>
        <dbReference type="ARBA" id="ARBA00022842"/>
    </source>
</evidence>
<dbReference type="EMBL" id="DPMF01000449">
    <property type="protein sequence ID" value="HCV83272.1"/>
    <property type="molecule type" value="Genomic_DNA"/>
</dbReference>
<dbReference type="GO" id="GO:0004519">
    <property type="term" value="F:endonuclease activity"/>
    <property type="evidence" value="ECO:0007669"/>
    <property type="project" value="InterPro"/>
</dbReference>
<comment type="similarity">
    <text evidence="2">Belongs to the DNA repair enzymes AP/ExoA family.</text>
</comment>
<dbReference type="NCBIfam" id="TIGR00633">
    <property type="entry name" value="xth"/>
    <property type="match status" value="1"/>
</dbReference>
<dbReference type="Proteomes" id="UP000264330">
    <property type="component" value="Unassembled WGS sequence"/>
</dbReference>
<feature type="binding site" evidence="7">
    <location>
        <position position="146"/>
    </location>
    <ligand>
        <name>Mg(2+)</name>
        <dbReference type="ChEBI" id="CHEBI:18420"/>
        <label>1</label>
    </ligand>
</feature>
<organism evidence="10 11">
    <name type="scientific">Zunongwangia profunda</name>
    <dbReference type="NCBI Taxonomy" id="398743"/>
    <lineage>
        <taxon>Bacteria</taxon>
        <taxon>Pseudomonadati</taxon>
        <taxon>Bacteroidota</taxon>
        <taxon>Flavobacteriia</taxon>
        <taxon>Flavobacteriales</taxon>
        <taxon>Flavobacteriaceae</taxon>
        <taxon>Zunongwangia</taxon>
    </lineage>
</organism>
<comment type="caution">
    <text evidence="10">The sequence shown here is derived from an EMBL/GenBank/DDBJ whole genome shotgun (WGS) entry which is preliminary data.</text>
</comment>
<comment type="cofactor">
    <cofactor evidence="1">
        <name>Mn(2+)</name>
        <dbReference type="ChEBI" id="CHEBI:29035"/>
    </cofactor>
</comment>
<dbReference type="PANTHER" id="PTHR43250">
    <property type="entry name" value="EXODEOXYRIBONUCLEASE III"/>
    <property type="match status" value="1"/>
</dbReference>
<feature type="active site" evidence="6">
    <location>
        <position position="105"/>
    </location>
</feature>
<feature type="binding site" evidence="7">
    <location>
        <position position="148"/>
    </location>
    <ligand>
        <name>Mg(2+)</name>
        <dbReference type="ChEBI" id="CHEBI:18420"/>
        <label>1</label>
    </ligand>
</feature>
<dbReference type="Pfam" id="PF03372">
    <property type="entry name" value="Exo_endo_phos"/>
    <property type="match status" value="1"/>
</dbReference>
<dbReference type="AlphaFoldDB" id="A0A3D5J791"/>
<dbReference type="InterPro" id="IPR005135">
    <property type="entry name" value="Endo/exonuclease/phosphatase"/>
</dbReference>
<dbReference type="GO" id="GO:0006281">
    <property type="term" value="P:DNA repair"/>
    <property type="evidence" value="ECO:0007669"/>
    <property type="project" value="InterPro"/>
</dbReference>
<feature type="active site" description="Proton donor/acceptor" evidence="6">
    <location>
        <position position="146"/>
    </location>
</feature>
<dbReference type="GO" id="GO:0046872">
    <property type="term" value="F:metal ion binding"/>
    <property type="evidence" value="ECO:0007669"/>
    <property type="project" value="UniProtKB-KW"/>
</dbReference>
<keyword evidence="5 7" id="KW-0460">Magnesium</keyword>
<dbReference type="PROSITE" id="PS00728">
    <property type="entry name" value="AP_NUCLEASE_F1_3"/>
    <property type="match status" value="1"/>
</dbReference>
<dbReference type="GO" id="GO:0003677">
    <property type="term" value="F:DNA binding"/>
    <property type="evidence" value="ECO:0007669"/>
    <property type="project" value="InterPro"/>
</dbReference>
<dbReference type="PROSITE" id="PS51435">
    <property type="entry name" value="AP_NUCLEASE_F1_4"/>
    <property type="match status" value="1"/>
</dbReference>
<reference evidence="10 11" key="1">
    <citation type="journal article" date="2018" name="Nat. Biotechnol.">
        <title>A standardized bacterial taxonomy based on genome phylogeny substantially revises the tree of life.</title>
        <authorList>
            <person name="Parks D.H."/>
            <person name="Chuvochina M."/>
            <person name="Waite D.W."/>
            <person name="Rinke C."/>
            <person name="Skarshewski A."/>
            <person name="Chaumeil P.A."/>
            <person name="Hugenholtz P."/>
        </authorList>
    </citation>
    <scope>NUCLEOTIDE SEQUENCE [LARGE SCALE GENOMIC DNA]</scope>
    <source>
        <strain evidence="10">UBA9359</strain>
    </source>
</reference>
<dbReference type="InterPro" id="IPR036691">
    <property type="entry name" value="Endo/exonu/phosph_ase_sf"/>
</dbReference>
<feature type="binding site" evidence="7">
    <location>
        <position position="246"/>
    </location>
    <ligand>
        <name>Mg(2+)</name>
        <dbReference type="ChEBI" id="CHEBI:18420"/>
        <label>1</label>
    </ligand>
</feature>
<keyword evidence="7" id="KW-0464">Manganese</keyword>
<evidence type="ECO:0000256" key="3">
    <source>
        <dbReference type="ARBA" id="ARBA00022723"/>
    </source>
</evidence>
<dbReference type="InterPro" id="IPR037493">
    <property type="entry name" value="ExoIII-like"/>
</dbReference>
<protein>
    <submittedName>
        <fullName evidence="10">Exodeoxyribonuclease III</fullName>
    </submittedName>
</protein>
<dbReference type="SUPFAM" id="SSF56219">
    <property type="entry name" value="DNase I-like"/>
    <property type="match status" value="1"/>
</dbReference>
<accession>A0A3D5J791</accession>
<gene>
    <name evidence="10" type="primary">xth</name>
    <name evidence="10" type="ORF">DGQ38_19730</name>
</gene>
<comment type="cofactor">
    <cofactor evidence="7">
        <name>Mg(2+)</name>
        <dbReference type="ChEBI" id="CHEBI:18420"/>
    </cofactor>
    <cofactor evidence="7">
        <name>Mn(2+)</name>
        <dbReference type="ChEBI" id="CHEBI:29035"/>
    </cofactor>
    <text evidence="7">Probably binds two magnesium or manganese ions per subunit.</text>
</comment>
<dbReference type="InterPro" id="IPR020848">
    <property type="entry name" value="AP_endonuclease_F1_CS"/>
</dbReference>
<dbReference type="PANTHER" id="PTHR43250:SF2">
    <property type="entry name" value="EXODEOXYRIBONUCLEASE III"/>
    <property type="match status" value="1"/>
</dbReference>
<feature type="site" description="Interaction with DNA substrate" evidence="8">
    <location>
        <position position="247"/>
    </location>
</feature>
<evidence type="ECO:0000256" key="1">
    <source>
        <dbReference type="ARBA" id="ARBA00001936"/>
    </source>
</evidence>
<evidence type="ECO:0000256" key="6">
    <source>
        <dbReference type="PIRSR" id="PIRSR604808-1"/>
    </source>
</evidence>
<dbReference type="InterPro" id="IPR020847">
    <property type="entry name" value="AP_endonuclease_F1_BS"/>
</dbReference>
<feature type="site" description="Transition state stabilizer" evidence="8">
    <location>
        <position position="148"/>
    </location>
</feature>
<dbReference type="InterPro" id="IPR004808">
    <property type="entry name" value="AP_endonuc_1"/>
</dbReference>
<sequence length="256" mass="29650">MFKIATWNVNSLNVRLPHVLQWMQREDPDVFALQETKSINENFPIDAIKEQGYHVSFTGQKTYNGVATISKSPIETISSSLPNYDDEQRRVLAINTVGITVLNIYIPNGSEVNSEKYKYKLKWLSKLHPFVNNLQNRNERLIILGDFNIAPEDRDVHAPEEWVGSVLVSKPERDEFKKLLSHGLIDCFRIFNQEKGNFSWWDYRAASFRRNRGVRIDHILASNSMSKSCHACYIDKNPRKLERPSDHTPVVAEFDI</sequence>
<feature type="domain" description="Endonuclease/exonuclease/phosphatase" evidence="9">
    <location>
        <begin position="5"/>
        <end position="247"/>
    </location>
</feature>